<gene>
    <name evidence="1" type="ORF">AFUS01_LOCUS316</name>
</gene>
<dbReference type="EMBL" id="CAJVCH010001322">
    <property type="protein sequence ID" value="CAG7638058.1"/>
    <property type="molecule type" value="Genomic_DNA"/>
</dbReference>
<name>A0A8J2IYF3_9HEXA</name>
<sequence length="517" mass="60840">ASCANALQEIHLNNKLDNMNRNGEELGDLKKQYPRFLNEPMYNQFKLKWSQNAEDWTAPTMLHTDSIYPCDVSTELKWKVFYRDFFVTCRSVLHNRDFVYPVLFYRGSEQDHGKAKHYFVDTNGNNRDCGVNPFAGDDIKDLVACDGSDLRFDDCGSPNTPDFTFDMGGRIGRLKKPTLKYETLEIPDLPEAYADAGFFSTTSIRCWRTLTAIEKCTNKEFRQYCRLALIHTPITDNNKPLYGYLFGKFCYDFLYFVEFQQPNFYQFCRHPRPADIKRRNQWIPEWMINTTIILWGSKEKFYQNIQRIRMRRNAPLLLNLTKKSRQRSKSRSKVYLSRAIRSSKKYHMPSVRELLDLQYSTSNETTMTSRQILLFKFFPCKKNVELVQGWLPIPNVVYMNDDVRVEKFLPDMQQLMKDKTNCWDWPYSRAMIEKDFSNIIAIKDPLGNNFLDDCFNAWFKHYVDSETFIPDLVFSVPTGKLQTIEGYKCWDFIDPIECQAAIKAKNCTLLEHDAINL</sequence>
<keyword evidence="2" id="KW-1185">Reference proteome</keyword>
<evidence type="ECO:0000313" key="1">
    <source>
        <dbReference type="EMBL" id="CAG7638058.1"/>
    </source>
</evidence>
<feature type="non-terminal residue" evidence="1">
    <location>
        <position position="1"/>
    </location>
</feature>
<dbReference type="Proteomes" id="UP000708208">
    <property type="component" value="Unassembled WGS sequence"/>
</dbReference>
<accession>A0A8J2IYF3</accession>
<proteinExistence type="predicted"/>
<protein>
    <submittedName>
        <fullName evidence="1">Uncharacterized protein</fullName>
    </submittedName>
</protein>
<dbReference type="AlphaFoldDB" id="A0A8J2IYF3"/>
<evidence type="ECO:0000313" key="2">
    <source>
        <dbReference type="Proteomes" id="UP000708208"/>
    </source>
</evidence>
<organism evidence="1 2">
    <name type="scientific">Allacma fusca</name>
    <dbReference type="NCBI Taxonomy" id="39272"/>
    <lineage>
        <taxon>Eukaryota</taxon>
        <taxon>Metazoa</taxon>
        <taxon>Ecdysozoa</taxon>
        <taxon>Arthropoda</taxon>
        <taxon>Hexapoda</taxon>
        <taxon>Collembola</taxon>
        <taxon>Symphypleona</taxon>
        <taxon>Sminthuridae</taxon>
        <taxon>Allacma</taxon>
    </lineage>
</organism>
<comment type="caution">
    <text evidence="1">The sequence shown here is derived from an EMBL/GenBank/DDBJ whole genome shotgun (WGS) entry which is preliminary data.</text>
</comment>
<reference evidence="1" key="1">
    <citation type="submission" date="2021-06" db="EMBL/GenBank/DDBJ databases">
        <authorList>
            <person name="Hodson N. C."/>
            <person name="Mongue J. A."/>
            <person name="Jaron S. K."/>
        </authorList>
    </citation>
    <scope>NUCLEOTIDE SEQUENCE</scope>
</reference>